<accession>A0A8S5LM45</accession>
<name>A0A8S5LM45_9CAUD</name>
<evidence type="ECO:0000313" key="1">
    <source>
        <dbReference type="EMBL" id="DAD71041.1"/>
    </source>
</evidence>
<reference evidence="1" key="1">
    <citation type="journal article" date="2021" name="Proc. Natl. Acad. Sci. U.S.A.">
        <title>A Catalog of Tens of Thousands of Viruses from Human Metagenomes Reveals Hidden Associations with Chronic Diseases.</title>
        <authorList>
            <person name="Tisza M.J."/>
            <person name="Buck C.B."/>
        </authorList>
    </citation>
    <scope>NUCLEOTIDE SEQUENCE</scope>
    <source>
        <strain evidence="1">Ct5d86</strain>
    </source>
</reference>
<organism evidence="1">
    <name type="scientific">Siphoviridae sp. ct5d86</name>
    <dbReference type="NCBI Taxonomy" id="2827561"/>
    <lineage>
        <taxon>Viruses</taxon>
        <taxon>Duplodnaviria</taxon>
        <taxon>Heunggongvirae</taxon>
        <taxon>Uroviricota</taxon>
        <taxon>Caudoviricetes</taxon>
    </lineage>
</organism>
<proteinExistence type="predicted"/>
<protein>
    <submittedName>
        <fullName evidence="1">Uncharacterized protein</fullName>
    </submittedName>
</protein>
<dbReference type="EMBL" id="BK015875">
    <property type="protein sequence ID" value="DAD71041.1"/>
    <property type="molecule type" value="Genomic_DNA"/>
</dbReference>
<sequence length="87" mass="10087">MLQMELLNGDRIYKRVDKRVARKAFNTGMVVHLTTSRAYPGGLVGSYDIQMSPDPDRFDTFDNYLNSFKYYNCNSEVGNSVNYFIEK</sequence>